<reference evidence="1 2" key="1">
    <citation type="journal article" date="2013" name="Genome Announc.">
        <title>Draft genome sequences for three mercury-methylating, sulfate-reducing bacteria.</title>
        <authorList>
            <person name="Brown S.D."/>
            <person name="Hurt R.A.Jr."/>
            <person name="Gilmour C.C."/>
            <person name="Elias D.A."/>
        </authorList>
    </citation>
    <scope>NUCLEOTIDE SEQUENCE [LARGE SCALE GENOMIC DNA]</scope>
    <source>
        <strain evidence="1 2">DSM 16529</strain>
    </source>
</reference>
<dbReference type="AlphaFoldDB" id="S7TB14"/>
<keyword evidence="2" id="KW-1185">Reference proteome</keyword>
<dbReference type="RefSeq" id="WP_020886774.1">
    <property type="nucleotide sequence ID" value="NZ_ATHI01000012.1"/>
</dbReference>
<name>S7TB14_9BACT</name>
<dbReference type="Proteomes" id="UP000014975">
    <property type="component" value="Unassembled WGS sequence"/>
</dbReference>
<proteinExistence type="predicted"/>
<sequence>MITWPSNSTLPDIVITPLKEGFYIVCPEGRHCEGPFPSLREAEAALDSMLEILHGLLKGEAGEEYMAIIRRAVSEGLEKYLTTLHENERSRLHSELFKRYKVLTDGVTENEAGA</sequence>
<dbReference type="PATRIC" id="fig|1121439.3.peg.1323"/>
<evidence type="ECO:0000313" key="2">
    <source>
        <dbReference type="Proteomes" id="UP000014975"/>
    </source>
</evidence>
<dbReference type="EMBL" id="ATHI01000012">
    <property type="protein sequence ID" value="EPR34312.1"/>
    <property type="molecule type" value="Genomic_DNA"/>
</dbReference>
<protein>
    <submittedName>
        <fullName evidence="1">Uncharacterized protein</fullName>
    </submittedName>
</protein>
<comment type="caution">
    <text evidence="1">The sequence shown here is derived from an EMBL/GenBank/DDBJ whole genome shotgun (WGS) entry which is preliminary data.</text>
</comment>
<accession>S7TB14</accession>
<gene>
    <name evidence="1" type="ORF">dsat_2809</name>
</gene>
<organism evidence="1 2">
    <name type="scientific">Alkalidesulfovibrio alkalitolerans DSM 16529</name>
    <dbReference type="NCBI Taxonomy" id="1121439"/>
    <lineage>
        <taxon>Bacteria</taxon>
        <taxon>Pseudomonadati</taxon>
        <taxon>Thermodesulfobacteriota</taxon>
        <taxon>Desulfovibrionia</taxon>
        <taxon>Desulfovibrionales</taxon>
        <taxon>Desulfovibrionaceae</taxon>
        <taxon>Alkalidesulfovibrio</taxon>
    </lineage>
</organism>
<evidence type="ECO:0000313" key="1">
    <source>
        <dbReference type="EMBL" id="EPR34312.1"/>
    </source>
</evidence>